<protein>
    <recommendedName>
        <fullName evidence="3">DUF4291 domain-containing protein</fullName>
    </recommendedName>
</protein>
<dbReference type="RefSeq" id="WP_088453452.1">
    <property type="nucleotide sequence ID" value="NZ_JACHXO010000006.1"/>
</dbReference>
<proteinExistence type="predicted"/>
<name>A0ABR6GUZ5_9BURK</name>
<reference evidence="1 2" key="1">
    <citation type="submission" date="2020-08" db="EMBL/GenBank/DDBJ databases">
        <title>Genomic Encyclopedia of Type Strains, Phase III (KMG-III): the genomes of soil and plant-associated and newly described type strains.</title>
        <authorList>
            <person name="Whitman W."/>
        </authorList>
    </citation>
    <scope>NUCLEOTIDE SEQUENCE [LARGE SCALE GENOMIC DNA]</scope>
    <source>
        <strain evidence="1 2">CECT 7247</strain>
    </source>
</reference>
<dbReference type="Proteomes" id="UP000574369">
    <property type="component" value="Unassembled WGS sequence"/>
</dbReference>
<dbReference type="Pfam" id="PF14124">
    <property type="entry name" value="DUF4291"/>
    <property type="match status" value="1"/>
</dbReference>
<dbReference type="InterPro" id="IPR025633">
    <property type="entry name" value="DUF4291"/>
</dbReference>
<dbReference type="EMBL" id="JACHXO010000006">
    <property type="protein sequence ID" value="MBB3195935.1"/>
    <property type="molecule type" value="Genomic_DNA"/>
</dbReference>
<accession>A0ABR6GUZ5</accession>
<evidence type="ECO:0008006" key="3">
    <source>
        <dbReference type="Google" id="ProtNLM"/>
    </source>
</evidence>
<comment type="caution">
    <text evidence="1">The sequence shown here is derived from an EMBL/GenBank/DDBJ whole genome shotgun (WGS) entry which is preliminary data.</text>
</comment>
<dbReference type="PANTHER" id="PTHR38567">
    <property type="entry name" value="DUF4291 DOMAIN-CONTAINING PROTEIN"/>
    <property type="match status" value="1"/>
</dbReference>
<dbReference type="PANTHER" id="PTHR38567:SF1">
    <property type="entry name" value="DUF4291 DOMAIN-CONTAINING PROTEIN"/>
    <property type="match status" value="1"/>
</dbReference>
<sequence length="203" mass="23374">MKLATAPYLQQAAEWPEQGEHMLAHHDDTSVVVYQAYRPSIGRYAIEHGHFGGPDYSFNRMSWVKPNFLWMMYRCGWGMKEGQEVILGLRIRRAFFNTLLDAAVSSSFDATRHATQQEWQDAVASSEVRRQWDPDHAPSGAKLPRRAIQLGLRGSLLRAFATTELMEVIDMTDFVAEQRQYAQDDNPQLMTPLEHVYQPQHHD</sequence>
<evidence type="ECO:0000313" key="1">
    <source>
        <dbReference type="EMBL" id="MBB3195935.1"/>
    </source>
</evidence>
<gene>
    <name evidence="1" type="ORF">FHS28_003345</name>
</gene>
<evidence type="ECO:0000313" key="2">
    <source>
        <dbReference type="Proteomes" id="UP000574369"/>
    </source>
</evidence>
<keyword evidence="2" id="KW-1185">Reference proteome</keyword>
<organism evidence="1 2">
    <name type="scientific">Roseateles terrae</name>
    <dbReference type="NCBI Taxonomy" id="431060"/>
    <lineage>
        <taxon>Bacteria</taxon>
        <taxon>Pseudomonadati</taxon>
        <taxon>Pseudomonadota</taxon>
        <taxon>Betaproteobacteria</taxon>
        <taxon>Burkholderiales</taxon>
        <taxon>Sphaerotilaceae</taxon>
        <taxon>Roseateles</taxon>
    </lineage>
</organism>